<feature type="domain" description="OmpR/PhoB-type" evidence="6">
    <location>
        <begin position="1"/>
        <end position="97"/>
    </location>
</feature>
<feature type="DNA-binding region" description="OmpR/PhoB-type" evidence="5">
    <location>
        <begin position="1"/>
        <end position="97"/>
    </location>
</feature>
<dbReference type="PANTHER" id="PTHR35807">
    <property type="entry name" value="TRANSCRIPTIONAL REGULATOR REDD-RELATED"/>
    <property type="match status" value="1"/>
</dbReference>
<sequence>MTVRIKLLGPLRVEHGDEVVTPSQPKLRQLLGLLAINAGTVVRTETITDELWGSEPCVKLARIVQTYVSQLRKLLGSSTSDSYVLSHTPRVGYVLHVGSAAYLDVDDFLRLRDRAERELAAEETEPAADTLLAGVRLCRGEVLADVSLGPVLRAHKSRLDTTRVAVLDRYLRTRLELGNAEAVLAEADRVVREDTRHEELYANLMRAFAAVGQRAEATDLFHDLRKKRVRESGLEPGQAVRAAFQQVISEEPAGMAAPSRSATVAAEVPAQIPPDNVAFRGFGAQLDGAATALTRARRVRPATLAVVGAPGVGTSTFCVHLANRTGEAFPDGQLYADLATAAPAEVLGGFIHAFRPDLSIPDNMHQRVRLFRKLTAGKRVLVVLDNVREGVDVAALQPGSPAGGMLLGCSSRMSEEVITSVVELPKLGGGELYELLSSGIGRGRVAREPEAARSLVAWCSGLPLVAALIVALARLRPHWSLARLLHKVTSTDSLVELPTGSLDLVASVQRSTRALCSGEWAALVDLERHHPGPGSISVDWTARTLDISAPAAESLLERLVEIRLADPVPPGRNMPQASYRYRIDPLYLRAVRHLAARAAPTGSPMYLAAVAPTAS</sequence>
<dbReference type="Proteomes" id="UP000320876">
    <property type="component" value="Unassembled WGS sequence"/>
</dbReference>
<dbReference type="InterPro" id="IPR036388">
    <property type="entry name" value="WH-like_DNA-bd_sf"/>
</dbReference>
<evidence type="ECO:0000313" key="8">
    <source>
        <dbReference type="Proteomes" id="UP000320876"/>
    </source>
</evidence>
<keyword evidence="3 5" id="KW-0238">DNA-binding</keyword>
<dbReference type="Pfam" id="PF03704">
    <property type="entry name" value="BTAD"/>
    <property type="match status" value="1"/>
</dbReference>
<dbReference type="InterPro" id="IPR011990">
    <property type="entry name" value="TPR-like_helical_dom_sf"/>
</dbReference>
<dbReference type="Gene3D" id="3.40.50.300">
    <property type="entry name" value="P-loop containing nucleotide triphosphate hydrolases"/>
    <property type="match status" value="1"/>
</dbReference>
<dbReference type="SUPFAM" id="SSF52540">
    <property type="entry name" value="P-loop containing nucleoside triphosphate hydrolases"/>
    <property type="match status" value="1"/>
</dbReference>
<comment type="similarity">
    <text evidence="1">Belongs to the AfsR/DnrI/RedD regulatory family.</text>
</comment>
<keyword evidence="4" id="KW-0804">Transcription</keyword>
<reference evidence="7 8" key="1">
    <citation type="submission" date="2019-06" db="EMBL/GenBank/DDBJ databases">
        <title>Sequencing the genomes of 1000 actinobacteria strains.</title>
        <authorList>
            <person name="Klenk H.-P."/>
        </authorList>
    </citation>
    <scope>NUCLEOTIDE SEQUENCE [LARGE SCALE GENOMIC DNA]</scope>
    <source>
        <strain evidence="7 8">DSM 45679</strain>
    </source>
</reference>
<dbReference type="InterPro" id="IPR051677">
    <property type="entry name" value="AfsR-DnrI-RedD_regulator"/>
</dbReference>
<dbReference type="SMART" id="SM01043">
    <property type="entry name" value="BTAD"/>
    <property type="match status" value="1"/>
</dbReference>
<dbReference type="Pfam" id="PF00486">
    <property type="entry name" value="Trans_reg_C"/>
    <property type="match status" value="1"/>
</dbReference>
<keyword evidence="2" id="KW-0805">Transcription regulation</keyword>
<dbReference type="PANTHER" id="PTHR35807:SF1">
    <property type="entry name" value="TRANSCRIPTIONAL REGULATOR REDD"/>
    <property type="match status" value="1"/>
</dbReference>
<dbReference type="InterPro" id="IPR016032">
    <property type="entry name" value="Sig_transdc_resp-reg_C-effctor"/>
</dbReference>
<comment type="caution">
    <text evidence="7">The sequence shown here is derived from an EMBL/GenBank/DDBJ whole genome shotgun (WGS) entry which is preliminary data.</text>
</comment>
<dbReference type="Gene3D" id="1.25.40.10">
    <property type="entry name" value="Tetratricopeptide repeat domain"/>
    <property type="match status" value="1"/>
</dbReference>
<dbReference type="AlphaFoldDB" id="A0A542DRB4"/>
<dbReference type="SUPFAM" id="SSF48452">
    <property type="entry name" value="TPR-like"/>
    <property type="match status" value="1"/>
</dbReference>
<dbReference type="CDD" id="cd15831">
    <property type="entry name" value="BTAD"/>
    <property type="match status" value="1"/>
</dbReference>
<dbReference type="GO" id="GO:0000160">
    <property type="term" value="P:phosphorelay signal transduction system"/>
    <property type="evidence" value="ECO:0007669"/>
    <property type="project" value="InterPro"/>
</dbReference>
<keyword evidence="8" id="KW-1185">Reference proteome</keyword>
<dbReference type="SUPFAM" id="SSF46894">
    <property type="entry name" value="C-terminal effector domain of the bipartite response regulators"/>
    <property type="match status" value="1"/>
</dbReference>
<evidence type="ECO:0000256" key="2">
    <source>
        <dbReference type="ARBA" id="ARBA00023015"/>
    </source>
</evidence>
<dbReference type="InterPro" id="IPR001867">
    <property type="entry name" value="OmpR/PhoB-type_DNA-bd"/>
</dbReference>
<evidence type="ECO:0000313" key="7">
    <source>
        <dbReference type="EMBL" id="TQJ05534.1"/>
    </source>
</evidence>
<dbReference type="EMBL" id="VFML01000001">
    <property type="protein sequence ID" value="TQJ05534.1"/>
    <property type="molecule type" value="Genomic_DNA"/>
</dbReference>
<dbReference type="SMART" id="SM00862">
    <property type="entry name" value="Trans_reg_C"/>
    <property type="match status" value="1"/>
</dbReference>
<proteinExistence type="inferred from homology"/>
<dbReference type="PRINTS" id="PR00364">
    <property type="entry name" value="DISEASERSIST"/>
</dbReference>
<dbReference type="GO" id="GO:0003677">
    <property type="term" value="F:DNA binding"/>
    <property type="evidence" value="ECO:0007669"/>
    <property type="project" value="UniProtKB-UniRule"/>
</dbReference>
<name>A0A542DRB4_AMYCI</name>
<accession>A0A542DRB4</accession>
<dbReference type="RefSeq" id="WP_142001049.1">
    <property type="nucleotide sequence ID" value="NZ_VFML01000001.1"/>
</dbReference>
<evidence type="ECO:0000256" key="3">
    <source>
        <dbReference type="ARBA" id="ARBA00023125"/>
    </source>
</evidence>
<protein>
    <submittedName>
        <fullName evidence="7">DNA-binding SARP family transcriptional activator</fullName>
    </submittedName>
</protein>
<evidence type="ECO:0000256" key="1">
    <source>
        <dbReference type="ARBA" id="ARBA00005820"/>
    </source>
</evidence>
<dbReference type="InterPro" id="IPR005158">
    <property type="entry name" value="BTAD"/>
</dbReference>
<organism evidence="7 8">
    <name type="scientific">Amycolatopsis cihanbeyliensis</name>
    <dbReference type="NCBI Taxonomy" id="1128664"/>
    <lineage>
        <taxon>Bacteria</taxon>
        <taxon>Bacillati</taxon>
        <taxon>Actinomycetota</taxon>
        <taxon>Actinomycetes</taxon>
        <taxon>Pseudonocardiales</taxon>
        <taxon>Pseudonocardiaceae</taxon>
        <taxon>Amycolatopsis</taxon>
    </lineage>
</organism>
<evidence type="ECO:0000256" key="5">
    <source>
        <dbReference type="PROSITE-ProRule" id="PRU01091"/>
    </source>
</evidence>
<gene>
    <name evidence="7" type="ORF">FB471_5371</name>
</gene>
<dbReference type="InterPro" id="IPR027417">
    <property type="entry name" value="P-loop_NTPase"/>
</dbReference>
<evidence type="ECO:0000259" key="6">
    <source>
        <dbReference type="PROSITE" id="PS51755"/>
    </source>
</evidence>
<evidence type="ECO:0000256" key="4">
    <source>
        <dbReference type="ARBA" id="ARBA00023163"/>
    </source>
</evidence>
<dbReference type="Gene3D" id="1.10.10.10">
    <property type="entry name" value="Winged helix-like DNA-binding domain superfamily/Winged helix DNA-binding domain"/>
    <property type="match status" value="1"/>
</dbReference>
<dbReference type="PROSITE" id="PS51755">
    <property type="entry name" value="OMPR_PHOB"/>
    <property type="match status" value="1"/>
</dbReference>
<dbReference type="GO" id="GO:0006355">
    <property type="term" value="P:regulation of DNA-templated transcription"/>
    <property type="evidence" value="ECO:0007669"/>
    <property type="project" value="InterPro"/>
</dbReference>
<dbReference type="OrthoDB" id="5521887at2"/>